<accession>A0A974WKK0</accession>
<dbReference type="AlphaFoldDB" id="A0A974WKK0"/>
<organism evidence="2 3">
    <name type="scientific">Fulvivirga lutea</name>
    <dbReference type="NCBI Taxonomy" id="2810512"/>
    <lineage>
        <taxon>Bacteria</taxon>
        <taxon>Pseudomonadati</taxon>
        <taxon>Bacteroidota</taxon>
        <taxon>Cytophagia</taxon>
        <taxon>Cytophagales</taxon>
        <taxon>Fulvivirgaceae</taxon>
        <taxon>Fulvivirga</taxon>
    </lineage>
</organism>
<protein>
    <submittedName>
        <fullName evidence="2">Uncharacterized protein</fullName>
    </submittedName>
</protein>
<keyword evidence="1" id="KW-0472">Membrane</keyword>
<dbReference type="RefSeq" id="WP_205721581.1">
    <property type="nucleotide sequence ID" value="NZ_CP070608.1"/>
</dbReference>
<sequence length="155" mass="17909">MKATYTTDYFSTEFKIIIGITILVGGFFIVHLGYNPIWHVFLALLLGVIASTKYELSVDSNAKTIIDATKVLGLYLKKREFNYNLLKAISLEKENERYTANTRSRSRQVEFNMYTASIITDKEEVEIFTSSNYKSFSEKLKQFANELNLDIQRSF</sequence>
<gene>
    <name evidence="2" type="ORF">JR347_15960</name>
</gene>
<name>A0A974WKK0_9BACT</name>
<feature type="transmembrane region" description="Helical" evidence="1">
    <location>
        <begin position="12"/>
        <end position="31"/>
    </location>
</feature>
<evidence type="ECO:0000313" key="3">
    <source>
        <dbReference type="Proteomes" id="UP000662783"/>
    </source>
</evidence>
<proteinExistence type="predicted"/>
<reference evidence="2" key="1">
    <citation type="submission" date="2021-02" db="EMBL/GenBank/DDBJ databases">
        <title>Fulvivirga sp. S481 isolated from sea water.</title>
        <authorList>
            <person name="Bae S.S."/>
            <person name="Baek K."/>
        </authorList>
    </citation>
    <scope>NUCLEOTIDE SEQUENCE</scope>
    <source>
        <strain evidence="2">S481</strain>
    </source>
</reference>
<evidence type="ECO:0000313" key="2">
    <source>
        <dbReference type="EMBL" id="QSE97068.1"/>
    </source>
</evidence>
<keyword evidence="1" id="KW-0812">Transmembrane</keyword>
<dbReference type="KEGG" id="fuv:JR347_15960"/>
<evidence type="ECO:0000256" key="1">
    <source>
        <dbReference type="SAM" id="Phobius"/>
    </source>
</evidence>
<dbReference type="EMBL" id="CP070608">
    <property type="protein sequence ID" value="QSE97068.1"/>
    <property type="molecule type" value="Genomic_DNA"/>
</dbReference>
<dbReference type="Proteomes" id="UP000662783">
    <property type="component" value="Chromosome"/>
</dbReference>
<keyword evidence="1" id="KW-1133">Transmembrane helix</keyword>
<keyword evidence="3" id="KW-1185">Reference proteome</keyword>